<dbReference type="RefSeq" id="XP_016621820.1">
    <property type="nucleotide sequence ID" value="XM_016761482.1"/>
</dbReference>
<proteinExistence type="predicted"/>
<sequence length="137" mass="15041">MVLSQQKFQHTHPGVLVDTLLLALKLLKKNPLGTTLDVRYEQFFVDPAGSPFSTAAIHSQPKTSRIGVIFTNGPSLKHLSLILNHRMNRSIGFKTSSGGMELNGSAQRKGYVKRRAAPVLKTVMKPNVSVSPFKSKT</sequence>
<dbReference type="HOGENOM" id="CLU_1864910_0_0_1"/>
<dbReference type="VEuPathDB" id="FungiDB:Z519_03735"/>
<keyword evidence="2" id="KW-1185">Reference proteome</keyword>
<protein>
    <submittedName>
        <fullName evidence="1">Uncharacterized protein</fullName>
    </submittedName>
</protein>
<organism evidence="1 2">
    <name type="scientific">Cladophialophora bantiana (strain ATCC 10958 / CBS 173.52 / CDC B-1940 / NIH 8579)</name>
    <name type="common">Xylohypha bantiana</name>
    <dbReference type="NCBI Taxonomy" id="1442370"/>
    <lineage>
        <taxon>Eukaryota</taxon>
        <taxon>Fungi</taxon>
        <taxon>Dikarya</taxon>
        <taxon>Ascomycota</taxon>
        <taxon>Pezizomycotina</taxon>
        <taxon>Eurotiomycetes</taxon>
        <taxon>Chaetothyriomycetidae</taxon>
        <taxon>Chaetothyriales</taxon>
        <taxon>Herpotrichiellaceae</taxon>
        <taxon>Cladophialophora</taxon>
    </lineage>
</organism>
<evidence type="ECO:0000313" key="1">
    <source>
        <dbReference type="EMBL" id="KIW95151.1"/>
    </source>
</evidence>
<evidence type="ECO:0000313" key="2">
    <source>
        <dbReference type="Proteomes" id="UP000053789"/>
    </source>
</evidence>
<dbReference type="AlphaFoldDB" id="A0A0D2EYV1"/>
<dbReference type="EMBL" id="KN846984">
    <property type="protein sequence ID" value="KIW95151.1"/>
    <property type="molecule type" value="Genomic_DNA"/>
</dbReference>
<name>A0A0D2EYV1_CLAB1</name>
<dbReference type="GeneID" id="27696663"/>
<gene>
    <name evidence="1" type="ORF">Z519_03735</name>
</gene>
<dbReference type="Proteomes" id="UP000053789">
    <property type="component" value="Unassembled WGS sequence"/>
</dbReference>
<reference evidence="1" key="1">
    <citation type="submission" date="2015-01" db="EMBL/GenBank/DDBJ databases">
        <title>The Genome Sequence of Cladophialophora bantiana CBS 173.52.</title>
        <authorList>
            <consortium name="The Broad Institute Genomics Platform"/>
            <person name="Cuomo C."/>
            <person name="de Hoog S."/>
            <person name="Gorbushina A."/>
            <person name="Stielow B."/>
            <person name="Teixiera M."/>
            <person name="Abouelleil A."/>
            <person name="Chapman S.B."/>
            <person name="Priest M."/>
            <person name="Young S.K."/>
            <person name="Wortman J."/>
            <person name="Nusbaum C."/>
            <person name="Birren B."/>
        </authorList>
    </citation>
    <scope>NUCLEOTIDE SEQUENCE [LARGE SCALE GENOMIC DNA]</scope>
    <source>
        <strain evidence="1">CBS 173.52</strain>
    </source>
</reference>
<accession>A0A0D2EYV1</accession>